<evidence type="ECO:0000259" key="8">
    <source>
        <dbReference type="Pfam" id="PF00113"/>
    </source>
</evidence>
<dbReference type="InterPro" id="IPR020810">
    <property type="entry name" value="Enolase_C"/>
</dbReference>
<reference evidence="10" key="1">
    <citation type="submission" date="2017-09" db="EMBL/GenBank/DDBJ databases">
        <title>Depth-based differentiation of microbial function through sediment-hosted aquifers and enrichment of novel symbionts in the deep terrestrial subsurface.</title>
        <authorList>
            <person name="Probst A.J."/>
            <person name="Ladd B."/>
            <person name="Jarett J.K."/>
            <person name="Geller-Mcgrath D.E."/>
            <person name="Sieber C.M.K."/>
            <person name="Emerson J.B."/>
            <person name="Anantharaman K."/>
            <person name="Thomas B.C."/>
            <person name="Malmstrom R."/>
            <person name="Stieglmeier M."/>
            <person name="Klingl A."/>
            <person name="Woyke T."/>
            <person name="Ryan C.M."/>
            <person name="Banfield J.F."/>
        </authorList>
    </citation>
    <scope>NUCLEOTIDE SEQUENCE [LARGE SCALE GENOMIC DNA]</scope>
</reference>
<evidence type="ECO:0000313" key="9">
    <source>
        <dbReference type="EMBL" id="PJA40985.1"/>
    </source>
</evidence>
<accession>A0A2M7X491</accession>
<evidence type="ECO:0000256" key="2">
    <source>
        <dbReference type="ARBA" id="ARBA00009604"/>
    </source>
</evidence>
<comment type="caution">
    <text evidence="9">The sequence shown here is derived from an EMBL/GenBank/DDBJ whole genome shotgun (WGS) entry which is preliminary data.</text>
</comment>
<dbReference type="PANTHER" id="PTHR11902">
    <property type="entry name" value="ENOLASE"/>
    <property type="match status" value="1"/>
</dbReference>
<feature type="non-terminal residue" evidence="9">
    <location>
        <position position="1"/>
    </location>
</feature>
<dbReference type="InterPro" id="IPR036849">
    <property type="entry name" value="Enolase-like_C_sf"/>
</dbReference>
<keyword evidence="6" id="KW-0324">Glycolysis</keyword>
<dbReference type="Proteomes" id="UP000230683">
    <property type="component" value="Unassembled WGS sequence"/>
</dbReference>
<protein>
    <recommendedName>
        <fullName evidence="4">Enolase</fullName>
        <ecNumber evidence="3">4.2.1.11</ecNumber>
    </recommendedName>
</protein>
<dbReference type="SUPFAM" id="SSF51604">
    <property type="entry name" value="Enolase C-terminal domain-like"/>
    <property type="match status" value="1"/>
</dbReference>
<gene>
    <name evidence="9" type="primary">eno</name>
    <name evidence="9" type="ORF">CO178_01130</name>
</gene>
<dbReference type="Pfam" id="PF00113">
    <property type="entry name" value="Enolase_C"/>
    <property type="match status" value="1"/>
</dbReference>
<evidence type="ECO:0000256" key="7">
    <source>
        <dbReference type="ARBA" id="ARBA00023239"/>
    </source>
</evidence>
<dbReference type="EMBL" id="PFWY01000055">
    <property type="protein sequence ID" value="PJA40985.1"/>
    <property type="molecule type" value="Genomic_DNA"/>
</dbReference>
<dbReference type="UniPathway" id="UPA00109">
    <property type="reaction ID" value="UER00187"/>
</dbReference>
<dbReference type="PANTHER" id="PTHR11902:SF30">
    <property type="entry name" value="ENOLASE 4"/>
    <property type="match status" value="1"/>
</dbReference>
<comment type="pathway">
    <text evidence="1">Carbohydrate degradation; glycolysis; pyruvate from D-glyceraldehyde 3-phosphate: step 4/5.</text>
</comment>
<evidence type="ECO:0000256" key="5">
    <source>
        <dbReference type="ARBA" id="ARBA00022525"/>
    </source>
</evidence>
<feature type="domain" description="Enolase C-terminal TIM barrel" evidence="8">
    <location>
        <begin position="2"/>
        <end position="50"/>
    </location>
</feature>
<evidence type="ECO:0000256" key="4">
    <source>
        <dbReference type="ARBA" id="ARBA00017068"/>
    </source>
</evidence>
<evidence type="ECO:0000256" key="1">
    <source>
        <dbReference type="ARBA" id="ARBA00005031"/>
    </source>
</evidence>
<comment type="similarity">
    <text evidence="2">Belongs to the enolase family.</text>
</comment>
<evidence type="ECO:0000313" key="10">
    <source>
        <dbReference type="Proteomes" id="UP000230683"/>
    </source>
</evidence>
<proteinExistence type="inferred from homology"/>
<evidence type="ECO:0000256" key="3">
    <source>
        <dbReference type="ARBA" id="ARBA00012058"/>
    </source>
</evidence>
<sequence length="53" mass="5805">TWKIIISHRGTDTNDDFIADLAVGSGAEFVKFGAPARGERVAKYNRLLEIVGK</sequence>
<evidence type="ECO:0000256" key="6">
    <source>
        <dbReference type="ARBA" id="ARBA00023152"/>
    </source>
</evidence>
<organism evidence="9 10">
    <name type="scientific">candidate division WWE3 bacterium CG_4_9_14_3_um_filter_34_6</name>
    <dbReference type="NCBI Taxonomy" id="1975079"/>
    <lineage>
        <taxon>Bacteria</taxon>
        <taxon>Katanobacteria</taxon>
    </lineage>
</organism>
<dbReference type="AlphaFoldDB" id="A0A2M7X491"/>
<dbReference type="GO" id="GO:0004634">
    <property type="term" value="F:phosphopyruvate hydratase activity"/>
    <property type="evidence" value="ECO:0007669"/>
    <property type="project" value="UniProtKB-EC"/>
</dbReference>
<dbReference type="GO" id="GO:0000015">
    <property type="term" value="C:phosphopyruvate hydratase complex"/>
    <property type="evidence" value="ECO:0007669"/>
    <property type="project" value="InterPro"/>
</dbReference>
<keyword evidence="9" id="KW-0670">Pyruvate</keyword>
<keyword evidence="5" id="KW-0964">Secreted</keyword>
<dbReference type="Gene3D" id="3.20.20.120">
    <property type="entry name" value="Enolase-like C-terminal domain"/>
    <property type="match status" value="1"/>
</dbReference>
<name>A0A2M7X491_UNCKA</name>
<keyword evidence="7 9" id="KW-0456">Lyase</keyword>
<dbReference type="GO" id="GO:0006096">
    <property type="term" value="P:glycolytic process"/>
    <property type="evidence" value="ECO:0007669"/>
    <property type="project" value="UniProtKB-UniPathway"/>
</dbReference>
<dbReference type="GO" id="GO:0000287">
    <property type="term" value="F:magnesium ion binding"/>
    <property type="evidence" value="ECO:0007669"/>
    <property type="project" value="InterPro"/>
</dbReference>
<dbReference type="EC" id="4.2.1.11" evidence="3"/>
<dbReference type="InterPro" id="IPR000941">
    <property type="entry name" value="Enolase"/>
</dbReference>